<dbReference type="GO" id="GO:0008556">
    <property type="term" value="F:P-type potassium transmembrane transporter activity"/>
    <property type="evidence" value="ECO:0007669"/>
    <property type="project" value="InterPro"/>
</dbReference>
<evidence type="ECO:0000256" key="1">
    <source>
        <dbReference type="SAM" id="Phobius"/>
    </source>
</evidence>
<keyword evidence="1" id="KW-0472">Membrane</keyword>
<reference evidence="2" key="1">
    <citation type="submission" date="2020-02" db="EMBL/GenBank/DDBJ databases">
        <authorList>
            <person name="Meier V. D."/>
        </authorList>
    </citation>
    <scope>NUCLEOTIDE SEQUENCE</scope>
    <source>
        <strain evidence="2">AVDCRST_MAG57</strain>
    </source>
</reference>
<proteinExistence type="predicted"/>
<dbReference type="Pfam" id="PF09604">
    <property type="entry name" value="Potass_KdpF"/>
    <property type="match status" value="1"/>
</dbReference>
<feature type="transmembrane region" description="Helical" evidence="1">
    <location>
        <begin position="7"/>
        <end position="26"/>
    </location>
</feature>
<dbReference type="NCBIfam" id="TIGR02115">
    <property type="entry name" value="potass_kdpF"/>
    <property type="match status" value="1"/>
</dbReference>
<keyword evidence="1" id="KW-0812">Transmembrane</keyword>
<organism evidence="2">
    <name type="scientific">uncultured Blastococcus sp</name>
    <dbReference type="NCBI Taxonomy" id="217144"/>
    <lineage>
        <taxon>Bacteria</taxon>
        <taxon>Bacillati</taxon>
        <taxon>Actinomycetota</taxon>
        <taxon>Actinomycetes</taxon>
        <taxon>Geodermatophilales</taxon>
        <taxon>Geodermatophilaceae</taxon>
        <taxon>Blastococcus</taxon>
        <taxon>environmental samples</taxon>
    </lineage>
</organism>
<gene>
    <name evidence="2" type="ORF">AVDCRST_MAG57-1992</name>
</gene>
<sequence length="30" mass="3207">MSAVEDVVGLVVAAVLVLYLVASLLFPDRF</sequence>
<dbReference type="GO" id="GO:0005886">
    <property type="term" value="C:plasma membrane"/>
    <property type="evidence" value="ECO:0007669"/>
    <property type="project" value="InterPro"/>
</dbReference>
<name>A0A6J4IEM9_9ACTN</name>
<protein>
    <recommendedName>
        <fullName evidence="3">K(+)-transporting ATPase subunit F</fullName>
    </recommendedName>
</protein>
<accession>A0A6J4IEM9</accession>
<evidence type="ECO:0000313" key="2">
    <source>
        <dbReference type="EMBL" id="CAA9248199.1"/>
    </source>
</evidence>
<dbReference type="EMBL" id="CADCTI010000164">
    <property type="protein sequence ID" value="CAA9248199.1"/>
    <property type="molecule type" value="Genomic_DNA"/>
</dbReference>
<dbReference type="InterPro" id="IPR011726">
    <property type="entry name" value="KdpF"/>
</dbReference>
<evidence type="ECO:0008006" key="3">
    <source>
        <dbReference type="Google" id="ProtNLM"/>
    </source>
</evidence>
<keyword evidence="1" id="KW-1133">Transmembrane helix</keyword>
<dbReference type="AlphaFoldDB" id="A0A6J4IEM9"/>